<dbReference type="PANTHER" id="PTHR43491:SF1">
    <property type="entry name" value="UDP-N-ACETYL-D-MANNOSAMINE DEHYDROGENASE"/>
    <property type="match status" value="1"/>
</dbReference>
<dbReference type="NCBIfam" id="NF008286">
    <property type="entry name" value="PRK11064.1"/>
    <property type="match status" value="1"/>
</dbReference>
<dbReference type="SMART" id="SM00984">
    <property type="entry name" value="UDPG_MGDP_dh_C"/>
    <property type="match status" value="1"/>
</dbReference>
<feature type="domain" description="UDP-glucose/GDP-mannose dehydrogenase C-terminal" evidence="4">
    <location>
        <begin position="308"/>
        <end position="407"/>
    </location>
</feature>
<dbReference type="GO" id="GO:0089714">
    <property type="term" value="F:UDP-N-acetyl-D-mannosamine dehydrogenase activity"/>
    <property type="evidence" value="ECO:0007669"/>
    <property type="project" value="UniProtKB-EC"/>
</dbReference>
<dbReference type="Pfam" id="PF03721">
    <property type="entry name" value="UDPG_MGDP_dh_N"/>
    <property type="match status" value="1"/>
</dbReference>
<organism evidence="5 6">
    <name type="scientific">Falsiroseomonas oleicola</name>
    <dbReference type="NCBI Taxonomy" id="2801474"/>
    <lineage>
        <taxon>Bacteria</taxon>
        <taxon>Pseudomonadati</taxon>
        <taxon>Pseudomonadota</taxon>
        <taxon>Alphaproteobacteria</taxon>
        <taxon>Acetobacterales</taxon>
        <taxon>Roseomonadaceae</taxon>
        <taxon>Falsiroseomonas</taxon>
    </lineage>
</organism>
<dbReference type="InterPro" id="IPR014026">
    <property type="entry name" value="UDP-Glc/GDP-Man_DH_dimer"/>
</dbReference>
<evidence type="ECO:0000256" key="1">
    <source>
        <dbReference type="ARBA" id="ARBA00023002"/>
    </source>
</evidence>
<dbReference type="NCBIfam" id="TIGR03026">
    <property type="entry name" value="NDP-sugDHase"/>
    <property type="match status" value="1"/>
</dbReference>
<dbReference type="EMBL" id="JAERQM010000001">
    <property type="protein sequence ID" value="MBU8542870.1"/>
    <property type="molecule type" value="Genomic_DNA"/>
</dbReference>
<dbReference type="RefSeq" id="WP_216873757.1">
    <property type="nucleotide sequence ID" value="NZ_JAERQM010000001.1"/>
</dbReference>
<dbReference type="PIRSF" id="PIRSF000124">
    <property type="entry name" value="UDPglc_GDPman_dh"/>
    <property type="match status" value="1"/>
</dbReference>
<keyword evidence="6" id="KW-1185">Reference proteome</keyword>
<dbReference type="InterPro" id="IPR028359">
    <property type="entry name" value="UDP_ManNAc/GlcNAc_DH"/>
</dbReference>
<evidence type="ECO:0000259" key="4">
    <source>
        <dbReference type="SMART" id="SM00984"/>
    </source>
</evidence>
<dbReference type="Pfam" id="PF03720">
    <property type="entry name" value="UDPG_MGDP_dh_C"/>
    <property type="match status" value="1"/>
</dbReference>
<proteinExistence type="inferred from homology"/>
<sequence length="409" mass="41536">MGLGYIGLPTAAMLAARGHAVLGCDTDPRVVKAVASGQAHFREPDLDSLLAAALATGRLVAQGAPRPAEVFLIAVPTPLGPGNRADLSAVWAATDAIAPLLKPGDLVILESTCPVGTTEALAARIAAARPDLALPMRGVPAPPGCVHLAHCPERVLPGAMLRELVANDRIIGGLTPGCAESARALYAGFVTGQCHVTDSRTAELAKLAENAFRDVNIAFANELADIAIGVQVDPWAAIALANRHPRVAILAPGPGVGGHCIAVDPWFLAESAPEGAPLIRAARAVNDARPGHVAAAIRALARPGAAVACLGLTYKPDVGDLRASPALAVAEELSRDGTLRLICCDPLLAALPPPLAGRPGVVLAGLESALAQADVVAILVAHRAFRALGAPALQGRTVLDAVGMLVAAV</sequence>
<name>A0ABS6H2H6_9PROT</name>
<gene>
    <name evidence="5" type="primary">wecC</name>
    <name evidence="5" type="ORF">JJQ90_04100</name>
</gene>
<protein>
    <submittedName>
        <fullName evidence="5">UDP-N-acetyl-D-mannosamine dehydrogenase</fullName>
        <ecNumber evidence="5">1.1.1.336</ecNumber>
    </submittedName>
</protein>
<reference evidence="5 6" key="1">
    <citation type="submission" date="2021-01" db="EMBL/GenBank/DDBJ databases">
        <title>Roseomonas sp. nov, a bacterium isolated from an oil production mixture in Yumen Oilfield.</title>
        <authorList>
            <person name="Wu D."/>
        </authorList>
    </citation>
    <scope>NUCLEOTIDE SEQUENCE [LARGE SCALE GENOMIC DNA]</scope>
    <source>
        <strain evidence="5 6">ROY-5-3</strain>
    </source>
</reference>
<dbReference type="Proteomes" id="UP000689967">
    <property type="component" value="Unassembled WGS sequence"/>
</dbReference>
<dbReference type="PANTHER" id="PTHR43491">
    <property type="entry name" value="UDP-N-ACETYL-D-MANNOSAMINE DEHYDROGENASE"/>
    <property type="match status" value="1"/>
</dbReference>
<keyword evidence="2" id="KW-0520">NAD</keyword>
<dbReference type="PIRSF" id="PIRSF500136">
    <property type="entry name" value="UDP_ManNAc_DH"/>
    <property type="match status" value="1"/>
</dbReference>
<dbReference type="InterPro" id="IPR017476">
    <property type="entry name" value="UDP-Glc/GDP-Man"/>
</dbReference>
<dbReference type="InterPro" id="IPR001732">
    <property type="entry name" value="UDP-Glc/GDP-Man_DH_N"/>
</dbReference>
<keyword evidence="1 5" id="KW-0560">Oxidoreductase</keyword>
<comment type="caution">
    <text evidence="5">The sequence shown here is derived from an EMBL/GenBank/DDBJ whole genome shotgun (WGS) entry which is preliminary data.</text>
</comment>
<evidence type="ECO:0000313" key="6">
    <source>
        <dbReference type="Proteomes" id="UP000689967"/>
    </source>
</evidence>
<evidence type="ECO:0000256" key="3">
    <source>
        <dbReference type="PIRNR" id="PIRNR000124"/>
    </source>
</evidence>
<evidence type="ECO:0000313" key="5">
    <source>
        <dbReference type="EMBL" id="MBU8542870.1"/>
    </source>
</evidence>
<dbReference type="InterPro" id="IPR014027">
    <property type="entry name" value="UDP-Glc/GDP-Man_DH_C"/>
</dbReference>
<dbReference type="Pfam" id="PF00984">
    <property type="entry name" value="UDPG_MGDP_dh"/>
    <property type="match status" value="1"/>
</dbReference>
<evidence type="ECO:0000256" key="2">
    <source>
        <dbReference type="ARBA" id="ARBA00023027"/>
    </source>
</evidence>
<dbReference type="EC" id="1.1.1.336" evidence="5"/>
<accession>A0ABS6H2H6</accession>
<comment type="similarity">
    <text evidence="3">Belongs to the UDP-glucose/GDP-mannose dehydrogenase family.</text>
</comment>